<protein>
    <submittedName>
        <fullName evidence="2">(northern house mosquito) hypothetical protein</fullName>
    </submittedName>
</protein>
<dbReference type="EMBL" id="HBUE01206656">
    <property type="protein sequence ID" value="CAG6532322.1"/>
    <property type="molecule type" value="Transcribed_RNA"/>
</dbReference>
<evidence type="ECO:0000256" key="1">
    <source>
        <dbReference type="SAM" id="MobiDB-lite"/>
    </source>
</evidence>
<dbReference type="EMBL" id="HBUE01206657">
    <property type="protein sequence ID" value="CAG6532324.1"/>
    <property type="molecule type" value="Transcribed_RNA"/>
</dbReference>
<organism evidence="2">
    <name type="scientific">Culex pipiens</name>
    <name type="common">House mosquito</name>
    <dbReference type="NCBI Taxonomy" id="7175"/>
    <lineage>
        <taxon>Eukaryota</taxon>
        <taxon>Metazoa</taxon>
        <taxon>Ecdysozoa</taxon>
        <taxon>Arthropoda</taxon>
        <taxon>Hexapoda</taxon>
        <taxon>Insecta</taxon>
        <taxon>Pterygota</taxon>
        <taxon>Neoptera</taxon>
        <taxon>Endopterygota</taxon>
        <taxon>Diptera</taxon>
        <taxon>Nematocera</taxon>
        <taxon>Culicoidea</taxon>
        <taxon>Culicidae</taxon>
        <taxon>Culicinae</taxon>
        <taxon>Culicini</taxon>
        <taxon>Culex</taxon>
        <taxon>Culex</taxon>
    </lineage>
</organism>
<dbReference type="EMBL" id="HBUE01053247">
    <property type="protein sequence ID" value="CAG6465393.1"/>
    <property type="molecule type" value="Transcribed_RNA"/>
</dbReference>
<sequence>MVRRLVVFHELFDQIQHVVNFLLTLEQRSHFVRHLRANHGFTSQHCFHRNVDRPRPHNSTLDTDSARQTDRLSTQLTAARGIATRETQQQKDSSETETDQTSGHHSGTNTCQNKRDSHAQD</sequence>
<accession>A0A8D8K4J1</accession>
<feature type="compositionally biased region" description="Polar residues" evidence="1">
    <location>
        <begin position="99"/>
        <end position="112"/>
    </location>
</feature>
<proteinExistence type="predicted"/>
<dbReference type="EMBL" id="HBUE01312960">
    <property type="protein sequence ID" value="CAG6584196.1"/>
    <property type="molecule type" value="Transcribed_RNA"/>
</dbReference>
<reference evidence="2" key="1">
    <citation type="submission" date="2021-05" db="EMBL/GenBank/DDBJ databases">
        <authorList>
            <person name="Alioto T."/>
            <person name="Alioto T."/>
            <person name="Gomez Garrido J."/>
        </authorList>
    </citation>
    <scope>NUCLEOTIDE SEQUENCE</scope>
</reference>
<dbReference type="EMBL" id="HBUE01206655">
    <property type="protein sequence ID" value="CAG6532320.1"/>
    <property type="molecule type" value="Transcribed_RNA"/>
</dbReference>
<dbReference type="EMBL" id="HBUE01312958">
    <property type="protein sequence ID" value="CAG6584192.1"/>
    <property type="molecule type" value="Transcribed_RNA"/>
</dbReference>
<dbReference type="EMBL" id="HBUE01312959">
    <property type="protein sequence ID" value="CAG6584194.1"/>
    <property type="molecule type" value="Transcribed_RNA"/>
</dbReference>
<evidence type="ECO:0000313" key="2">
    <source>
        <dbReference type="EMBL" id="CAG6584194.1"/>
    </source>
</evidence>
<feature type="region of interest" description="Disordered" evidence="1">
    <location>
        <begin position="47"/>
        <end position="121"/>
    </location>
</feature>
<name>A0A8D8K4J1_CULPI</name>
<dbReference type="AlphaFoldDB" id="A0A8D8K4J1"/>